<keyword evidence="5 7" id="KW-1133">Transmembrane helix</keyword>
<dbReference type="AlphaFoldDB" id="D8MMW8"/>
<dbReference type="GO" id="GO:0022857">
    <property type="term" value="F:transmembrane transporter activity"/>
    <property type="evidence" value="ECO:0007669"/>
    <property type="project" value="InterPro"/>
</dbReference>
<accession>D8MMW8</accession>
<dbReference type="HOGENOM" id="CLU_034180_11_1_6"/>
<dbReference type="eggNOG" id="COG0477">
    <property type="taxonomic scope" value="Bacteria"/>
</dbReference>
<feature type="transmembrane region" description="Helical" evidence="7">
    <location>
        <begin position="392"/>
        <end position="413"/>
    </location>
</feature>
<feature type="transmembrane region" description="Helical" evidence="7">
    <location>
        <begin position="99"/>
        <end position="120"/>
    </location>
</feature>
<dbReference type="PROSITE" id="PS50850">
    <property type="entry name" value="MFS"/>
    <property type="match status" value="1"/>
</dbReference>
<evidence type="ECO:0000256" key="2">
    <source>
        <dbReference type="ARBA" id="ARBA00022448"/>
    </source>
</evidence>
<keyword evidence="6 7" id="KW-0472">Membrane</keyword>
<feature type="transmembrane region" description="Helical" evidence="7">
    <location>
        <begin position="332"/>
        <end position="354"/>
    </location>
</feature>
<dbReference type="GO" id="GO:0005886">
    <property type="term" value="C:plasma membrane"/>
    <property type="evidence" value="ECO:0007669"/>
    <property type="project" value="UniProtKB-SubCell"/>
</dbReference>
<evidence type="ECO:0000256" key="3">
    <source>
        <dbReference type="ARBA" id="ARBA00022475"/>
    </source>
</evidence>
<dbReference type="SUPFAM" id="SSF103473">
    <property type="entry name" value="MFS general substrate transporter"/>
    <property type="match status" value="1"/>
</dbReference>
<keyword evidence="3" id="KW-1003">Cell membrane</keyword>
<feature type="transmembrane region" description="Helical" evidence="7">
    <location>
        <begin position="366"/>
        <end position="386"/>
    </location>
</feature>
<dbReference type="InterPro" id="IPR010290">
    <property type="entry name" value="TM_effector"/>
</dbReference>
<evidence type="ECO:0000313" key="9">
    <source>
        <dbReference type="EMBL" id="CAX58175.1"/>
    </source>
</evidence>
<name>D8MMW8_ERWBE</name>
<comment type="subcellular location">
    <subcellularLocation>
        <location evidence="1">Cell membrane</location>
        <topology evidence="1">Multi-pass membrane protein</topology>
    </subcellularLocation>
</comment>
<dbReference type="CDD" id="cd06173">
    <property type="entry name" value="MFS_MefA_like"/>
    <property type="match status" value="1"/>
</dbReference>
<evidence type="ECO:0000256" key="7">
    <source>
        <dbReference type="SAM" id="Phobius"/>
    </source>
</evidence>
<feature type="transmembrane region" description="Helical" evidence="7">
    <location>
        <begin position="70"/>
        <end position="92"/>
    </location>
</feature>
<sequence>MAQVNDIHSASTPLPEDLPAVSVSPWQPLRLPVFRMLWLATVVSNIGSWMNDVGVNWTMLTLSADPLSVAMVQAASSLPMFLFALPSGVLADIVDRRKYLLFSQLWVFIAAAILTVLSFTGHVTPLVLLVAAFFLSAGAAMSSPPFQAIVPDLVDKPSLGPAIALNSLGINISRAIGPALGGLILSFVGPWMVFMLNALSVLGVALVLYRWKAEPTVQRLPPEHFFSAVRAGLRYVHAAPVLRNVLVRTVAFFVFGSAGWALLPLVARRELGLGPGGYGIMLAFIGVGAICGALFLPWMRKRFSADRLMVLASLMFALTMLALAWVRHFWLLNAFEFFTGFAWIAVLSTLNLGAQRSAARWVKARALAVYLTVFFGSMTAGSAIWGQLASHYGIPASLCIATAGMILASATVLRWRLDQDPDLNLDSIARDENGTLPDVRHDRGPVMVSYEYLIASDQAHSFTVCIQEMRRVRRRGGAINWCLYEDILRPGIFVETFVVGSWMEHLRQKERYTINDSKIQNRVLAFHQGDSQPEVRYLVAPV</sequence>
<feature type="transmembrane region" description="Helical" evidence="7">
    <location>
        <begin position="308"/>
        <end position="326"/>
    </location>
</feature>
<reference evidence="9 10" key="1">
    <citation type="journal article" date="2010" name="BMC Genomics">
        <title>Genome comparison of the epiphytic bacteria Erwinia billingiae and E. tasmaniensis with the pear pathogen E. pyrifoliae.</title>
        <authorList>
            <person name="Kube M."/>
            <person name="Migdoll A.M."/>
            <person name="Gehring I."/>
            <person name="Heitmann K."/>
            <person name="Mayer Y."/>
            <person name="Kuhl H."/>
            <person name="Knaust F."/>
            <person name="Geider K."/>
            <person name="Reinhardt R."/>
        </authorList>
    </citation>
    <scope>NUCLEOTIDE SEQUENCE [LARGE SCALE GENOMIC DNA]</scope>
    <source>
        <strain evidence="9 10">Eb661</strain>
    </source>
</reference>
<dbReference type="EMBL" id="FP236843">
    <property type="protein sequence ID" value="CAX58175.1"/>
    <property type="molecule type" value="Genomic_DNA"/>
</dbReference>
<dbReference type="KEGG" id="ebi:EbC_06440"/>
<evidence type="ECO:0000313" key="10">
    <source>
        <dbReference type="Proteomes" id="UP000008793"/>
    </source>
</evidence>
<dbReference type="GeneID" id="90510654"/>
<evidence type="ECO:0000259" key="8">
    <source>
        <dbReference type="PROSITE" id="PS50850"/>
    </source>
</evidence>
<evidence type="ECO:0000256" key="1">
    <source>
        <dbReference type="ARBA" id="ARBA00004651"/>
    </source>
</evidence>
<feature type="transmembrane region" description="Helical" evidence="7">
    <location>
        <begin position="278"/>
        <end position="296"/>
    </location>
</feature>
<dbReference type="STRING" id="634500.EbC_06440"/>
<gene>
    <name evidence="9" type="ordered locus">EbC_06440</name>
</gene>
<dbReference type="InterPro" id="IPR020846">
    <property type="entry name" value="MFS_dom"/>
</dbReference>
<organism evidence="10">
    <name type="scientific">Erwinia billingiae (strain Eb661)</name>
    <dbReference type="NCBI Taxonomy" id="634500"/>
    <lineage>
        <taxon>Bacteria</taxon>
        <taxon>Pseudomonadati</taxon>
        <taxon>Pseudomonadota</taxon>
        <taxon>Gammaproteobacteria</taxon>
        <taxon>Enterobacterales</taxon>
        <taxon>Erwiniaceae</taxon>
        <taxon>Erwinia</taxon>
    </lineage>
</organism>
<feature type="domain" description="Major facilitator superfamily (MFS) profile" evidence="8">
    <location>
        <begin position="33"/>
        <end position="420"/>
    </location>
</feature>
<dbReference type="PANTHER" id="PTHR23513">
    <property type="entry name" value="INTEGRAL MEMBRANE EFFLUX PROTEIN-RELATED"/>
    <property type="match status" value="1"/>
</dbReference>
<dbReference type="RefSeq" id="WP_013200680.1">
    <property type="nucleotide sequence ID" value="NC_014306.1"/>
</dbReference>
<evidence type="ECO:0000256" key="6">
    <source>
        <dbReference type="ARBA" id="ARBA00023136"/>
    </source>
</evidence>
<dbReference type="PANTHER" id="PTHR23513:SF11">
    <property type="entry name" value="STAPHYLOFERRIN A TRANSPORTER"/>
    <property type="match status" value="1"/>
</dbReference>
<feature type="transmembrane region" description="Helical" evidence="7">
    <location>
        <begin position="245"/>
        <end position="266"/>
    </location>
</feature>
<keyword evidence="10" id="KW-1185">Reference proteome</keyword>
<keyword evidence="2" id="KW-0813">Transport</keyword>
<evidence type="ECO:0000256" key="4">
    <source>
        <dbReference type="ARBA" id="ARBA00022692"/>
    </source>
</evidence>
<protein>
    <submittedName>
        <fullName evidence="9">Major facilitator superfamily protein</fullName>
    </submittedName>
</protein>
<dbReference type="Pfam" id="PF05977">
    <property type="entry name" value="MFS_3"/>
    <property type="match status" value="1"/>
</dbReference>
<keyword evidence="4 7" id="KW-0812">Transmembrane</keyword>
<feature type="transmembrane region" description="Helical" evidence="7">
    <location>
        <begin position="191"/>
        <end position="209"/>
    </location>
</feature>
<dbReference type="Proteomes" id="UP000008793">
    <property type="component" value="Chromosome"/>
</dbReference>
<dbReference type="Gene3D" id="1.20.1250.20">
    <property type="entry name" value="MFS general substrate transporter like domains"/>
    <property type="match status" value="1"/>
</dbReference>
<dbReference type="InterPro" id="IPR036259">
    <property type="entry name" value="MFS_trans_sf"/>
</dbReference>
<proteinExistence type="predicted"/>
<evidence type="ECO:0000256" key="5">
    <source>
        <dbReference type="ARBA" id="ARBA00022989"/>
    </source>
</evidence>